<evidence type="ECO:0000313" key="2">
    <source>
        <dbReference type="EMBL" id="GFH54801.1"/>
    </source>
</evidence>
<protein>
    <recommendedName>
        <fullName evidence="4">Transmembrane protein</fullName>
    </recommendedName>
</protein>
<dbReference type="Proteomes" id="UP001054902">
    <property type="component" value="Unassembled WGS sequence"/>
</dbReference>
<feature type="transmembrane region" description="Helical" evidence="1">
    <location>
        <begin position="71"/>
        <end position="92"/>
    </location>
</feature>
<keyword evidence="1" id="KW-0472">Membrane</keyword>
<evidence type="ECO:0000313" key="3">
    <source>
        <dbReference type="Proteomes" id="UP001054902"/>
    </source>
</evidence>
<dbReference type="AlphaFoldDB" id="A0AAD3D115"/>
<feature type="transmembrane region" description="Helical" evidence="1">
    <location>
        <begin position="470"/>
        <end position="489"/>
    </location>
</feature>
<gene>
    <name evidence="2" type="ORF">CTEN210_11277</name>
</gene>
<reference evidence="2 3" key="1">
    <citation type="journal article" date="2021" name="Sci. Rep.">
        <title>The genome of the diatom Chaetoceros tenuissimus carries an ancient integrated fragment of an extant virus.</title>
        <authorList>
            <person name="Hongo Y."/>
            <person name="Kimura K."/>
            <person name="Takaki Y."/>
            <person name="Yoshida Y."/>
            <person name="Baba S."/>
            <person name="Kobayashi G."/>
            <person name="Nagasaki K."/>
            <person name="Hano T."/>
            <person name="Tomaru Y."/>
        </authorList>
    </citation>
    <scope>NUCLEOTIDE SEQUENCE [LARGE SCALE GENOMIC DNA]</scope>
    <source>
        <strain evidence="2 3">NIES-3715</strain>
    </source>
</reference>
<feature type="transmembrane region" description="Helical" evidence="1">
    <location>
        <begin position="215"/>
        <end position="235"/>
    </location>
</feature>
<accession>A0AAD3D115</accession>
<keyword evidence="1" id="KW-1133">Transmembrane helix</keyword>
<name>A0AAD3D115_9STRA</name>
<feature type="transmembrane region" description="Helical" evidence="1">
    <location>
        <begin position="348"/>
        <end position="368"/>
    </location>
</feature>
<evidence type="ECO:0000256" key="1">
    <source>
        <dbReference type="SAM" id="Phobius"/>
    </source>
</evidence>
<feature type="transmembrane region" description="Helical" evidence="1">
    <location>
        <begin position="435"/>
        <end position="458"/>
    </location>
</feature>
<sequence length="514" mass="58385">MSSSSNVVHNNQDAGEVPVVEEEFQDNEQAIISEKDDDSKVAHEGDLAIDIHALTIDCLVRNKGWHWSKGFYMLNSLIIIAAQFFVVMLLSIDTFQTTCTVHTDCPSGMYCGELKDKNTNGRCSECDQEWFSYYSGSFTDIHYCKDYWNQTSGNLWSTNVLQPFDEHDHSSLPDGYHLNENLQDYKFILCSAAHHCLSTDAIHNKCDFVRFNRDFLDFTSVMFLLFVTALISATIKQDIVFAKRQIMYLTQVAPNGILKHFLASILVARRFGLPFMIAQATIVLMLSQPLKPTTILLNALSIAFILESDDFIGKFWIDKEREEDVIKLYQESFTASHISRKEDMRGRIFDFGIPILCGLMILSGIFYVENMIALLGEFGKNTFASDHTLDYGDYACYDISVGIFGFAIIGALFVLLLNLIFILTGQKNTRELHCLRLISGVIFALFLCFLQFGVQSLFESSQWEDFGNNLLWICLGLIILYGFLVFLLIRSNNSINTEEVASNERYDNSEQVSA</sequence>
<feature type="transmembrane region" description="Helical" evidence="1">
    <location>
        <begin position="399"/>
        <end position="423"/>
    </location>
</feature>
<keyword evidence="1" id="KW-0812">Transmembrane</keyword>
<comment type="caution">
    <text evidence="2">The sequence shown here is derived from an EMBL/GenBank/DDBJ whole genome shotgun (WGS) entry which is preliminary data.</text>
</comment>
<keyword evidence="3" id="KW-1185">Reference proteome</keyword>
<dbReference type="EMBL" id="BLLK01000047">
    <property type="protein sequence ID" value="GFH54801.1"/>
    <property type="molecule type" value="Genomic_DNA"/>
</dbReference>
<proteinExistence type="predicted"/>
<evidence type="ECO:0008006" key="4">
    <source>
        <dbReference type="Google" id="ProtNLM"/>
    </source>
</evidence>
<organism evidence="2 3">
    <name type="scientific">Chaetoceros tenuissimus</name>
    <dbReference type="NCBI Taxonomy" id="426638"/>
    <lineage>
        <taxon>Eukaryota</taxon>
        <taxon>Sar</taxon>
        <taxon>Stramenopiles</taxon>
        <taxon>Ochrophyta</taxon>
        <taxon>Bacillariophyta</taxon>
        <taxon>Coscinodiscophyceae</taxon>
        <taxon>Chaetocerotophycidae</taxon>
        <taxon>Chaetocerotales</taxon>
        <taxon>Chaetocerotaceae</taxon>
        <taxon>Chaetoceros</taxon>
    </lineage>
</organism>